<evidence type="ECO:0000313" key="6">
    <source>
        <dbReference type="Proteomes" id="UP001489004"/>
    </source>
</evidence>
<evidence type="ECO:0000313" key="5">
    <source>
        <dbReference type="EMBL" id="KAK9808709.1"/>
    </source>
</evidence>
<dbReference type="PANTHER" id="PTHR46809:SF2">
    <property type="entry name" value="GH21273P"/>
    <property type="match status" value="1"/>
</dbReference>
<dbReference type="EMBL" id="JALJOR010000011">
    <property type="protein sequence ID" value="KAK9808709.1"/>
    <property type="molecule type" value="Genomic_DNA"/>
</dbReference>
<comment type="caution">
    <text evidence="5">The sequence shown here is derived from an EMBL/GenBank/DDBJ whole genome shotgun (WGS) entry which is preliminary data.</text>
</comment>
<sequence>MQAAWIAAVCLLVLACGNTEGSAPQVTCGSTIKLEHQATKALLHSHEIAYGSGSGQQSVTGSHTPDDANSFWIVRGPEAEPCVQGTPIKSGQLVRLQHAATRKWLHSHLFASPLTNNQEVSAHGDDGRTDTGDVWIIDWDKGAGAWMRDQPVRFRHTDTSKYLASHDRKFGRPIAGQQEVCAKAAAAKDSYWLATEGVYYPDQTADL</sequence>
<dbReference type="AlphaFoldDB" id="A0AAW1PLA1"/>
<evidence type="ECO:0000256" key="1">
    <source>
        <dbReference type="ARBA" id="ARBA00022729"/>
    </source>
</evidence>
<evidence type="ECO:0000259" key="4">
    <source>
        <dbReference type="PROSITE" id="PS50919"/>
    </source>
</evidence>
<proteinExistence type="predicted"/>
<dbReference type="SMART" id="SM00472">
    <property type="entry name" value="MIR"/>
    <property type="match status" value="3"/>
</dbReference>
<protein>
    <recommendedName>
        <fullName evidence="4">MIR domain-containing protein</fullName>
    </recommendedName>
</protein>
<feature type="domain" description="MIR" evidence="4">
    <location>
        <begin position="85"/>
        <end position="140"/>
    </location>
</feature>
<evidence type="ECO:0000256" key="3">
    <source>
        <dbReference type="SAM" id="SignalP"/>
    </source>
</evidence>
<reference evidence="5 6" key="1">
    <citation type="journal article" date="2024" name="Nat. Commun.">
        <title>Phylogenomics reveals the evolutionary origins of lichenization in chlorophyte algae.</title>
        <authorList>
            <person name="Puginier C."/>
            <person name="Libourel C."/>
            <person name="Otte J."/>
            <person name="Skaloud P."/>
            <person name="Haon M."/>
            <person name="Grisel S."/>
            <person name="Petersen M."/>
            <person name="Berrin J.G."/>
            <person name="Delaux P.M."/>
            <person name="Dal Grande F."/>
            <person name="Keller J."/>
        </authorList>
    </citation>
    <scope>NUCLEOTIDE SEQUENCE [LARGE SCALE GENOMIC DNA]</scope>
    <source>
        <strain evidence="5 6">SAG 2043</strain>
    </source>
</reference>
<feature type="chain" id="PRO_5043430210" description="MIR domain-containing protein" evidence="3">
    <location>
        <begin position="22"/>
        <end position="207"/>
    </location>
</feature>
<evidence type="ECO:0000256" key="2">
    <source>
        <dbReference type="ARBA" id="ARBA00022737"/>
    </source>
</evidence>
<keyword evidence="6" id="KW-1185">Reference proteome</keyword>
<feature type="domain" description="MIR" evidence="4">
    <location>
        <begin position="23"/>
        <end position="77"/>
    </location>
</feature>
<feature type="domain" description="MIR" evidence="4">
    <location>
        <begin position="143"/>
        <end position="197"/>
    </location>
</feature>
<accession>A0AAW1PLA1</accession>
<dbReference type="PROSITE" id="PS50919">
    <property type="entry name" value="MIR"/>
    <property type="match status" value="3"/>
</dbReference>
<keyword evidence="2" id="KW-0677">Repeat</keyword>
<dbReference type="PANTHER" id="PTHR46809">
    <property type="entry name" value="STROMAL CELL-DERIVED FACTOR 2-LIKE PROTEIN"/>
    <property type="match status" value="1"/>
</dbReference>
<dbReference type="SUPFAM" id="SSF82109">
    <property type="entry name" value="MIR domain"/>
    <property type="match status" value="1"/>
</dbReference>
<dbReference type="Proteomes" id="UP001489004">
    <property type="component" value="Unassembled WGS sequence"/>
</dbReference>
<keyword evidence="1 3" id="KW-0732">Signal</keyword>
<gene>
    <name evidence="5" type="ORF">WJX72_002347</name>
</gene>
<dbReference type="InterPro" id="IPR036300">
    <property type="entry name" value="MIR_dom_sf"/>
</dbReference>
<dbReference type="InterPro" id="IPR016093">
    <property type="entry name" value="MIR_motif"/>
</dbReference>
<name>A0AAW1PLA1_9CHLO</name>
<dbReference type="CDD" id="cd23294">
    <property type="entry name" value="beta-trefoil_MIR_AtSDF2-like"/>
    <property type="match status" value="1"/>
</dbReference>
<dbReference type="Gene3D" id="2.80.10.50">
    <property type="match status" value="1"/>
</dbReference>
<dbReference type="Pfam" id="PF02815">
    <property type="entry name" value="MIR"/>
    <property type="match status" value="1"/>
</dbReference>
<organism evidence="5 6">
    <name type="scientific">[Myrmecia] bisecta</name>
    <dbReference type="NCBI Taxonomy" id="41462"/>
    <lineage>
        <taxon>Eukaryota</taxon>
        <taxon>Viridiplantae</taxon>
        <taxon>Chlorophyta</taxon>
        <taxon>core chlorophytes</taxon>
        <taxon>Trebouxiophyceae</taxon>
        <taxon>Trebouxiales</taxon>
        <taxon>Trebouxiaceae</taxon>
        <taxon>Myrmecia</taxon>
    </lineage>
</organism>
<feature type="signal peptide" evidence="3">
    <location>
        <begin position="1"/>
        <end position="21"/>
    </location>
</feature>